<dbReference type="EMBL" id="VUJU01016664">
    <property type="protein sequence ID" value="KAF0688043.1"/>
    <property type="molecule type" value="Genomic_DNA"/>
</dbReference>
<feature type="compositionally biased region" description="Basic and acidic residues" evidence="1">
    <location>
        <begin position="1"/>
        <end position="17"/>
    </location>
</feature>
<evidence type="ECO:0000313" key="3">
    <source>
        <dbReference type="Proteomes" id="UP000478052"/>
    </source>
</evidence>
<keyword evidence="3" id="KW-1185">Reference proteome</keyword>
<evidence type="ECO:0000313" key="2">
    <source>
        <dbReference type="EMBL" id="KAF0688043.1"/>
    </source>
</evidence>
<sequence>MAHSLDEVEHMIDEEILRQSGVE</sequence>
<protein>
    <submittedName>
        <fullName evidence="2">Uncharacterized protein</fullName>
    </submittedName>
</protein>
<reference evidence="2 3" key="1">
    <citation type="submission" date="2019-08" db="EMBL/GenBank/DDBJ databases">
        <title>Whole genome of Aphis craccivora.</title>
        <authorList>
            <person name="Voronova N.V."/>
            <person name="Shulinski R.S."/>
            <person name="Bandarenka Y.V."/>
            <person name="Zhorov D.G."/>
            <person name="Warner D."/>
        </authorList>
    </citation>
    <scope>NUCLEOTIDE SEQUENCE [LARGE SCALE GENOMIC DNA]</scope>
    <source>
        <strain evidence="2">180601</strain>
        <tissue evidence="2">Whole Body</tissue>
    </source>
</reference>
<accession>A0A6G0VJC5</accession>
<dbReference type="Proteomes" id="UP000478052">
    <property type="component" value="Unassembled WGS sequence"/>
</dbReference>
<name>A0A6G0VJC5_APHCR</name>
<evidence type="ECO:0000256" key="1">
    <source>
        <dbReference type="SAM" id="MobiDB-lite"/>
    </source>
</evidence>
<proteinExistence type="predicted"/>
<feature type="region of interest" description="Disordered" evidence="1">
    <location>
        <begin position="1"/>
        <end position="23"/>
    </location>
</feature>
<comment type="caution">
    <text evidence="2">The sequence shown here is derived from an EMBL/GenBank/DDBJ whole genome shotgun (WGS) entry which is preliminary data.</text>
</comment>
<gene>
    <name evidence="2" type="ORF">FWK35_00036150</name>
</gene>
<dbReference type="AlphaFoldDB" id="A0A6G0VJC5"/>
<feature type="non-terminal residue" evidence="2">
    <location>
        <position position="23"/>
    </location>
</feature>
<organism evidence="2 3">
    <name type="scientific">Aphis craccivora</name>
    <name type="common">Cowpea aphid</name>
    <dbReference type="NCBI Taxonomy" id="307492"/>
    <lineage>
        <taxon>Eukaryota</taxon>
        <taxon>Metazoa</taxon>
        <taxon>Ecdysozoa</taxon>
        <taxon>Arthropoda</taxon>
        <taxon>Hexapoda</taxon>
        <taxon>Insecta</taxon>
        <taxon>Pterygota</taxon>
        <taxon>Neoptera</taxon>
        <taxon>Paraneoptera</taxon>
        <taxon>Hemiptera</taxon>
        <taxon>Sternorrhyncha</taxon>
        <taxon>Aphidomorpha</taxon>
        <taxon>Aphidoidea</taxon>
        <taxon>Aphididae</taxon>
        <taxon>Aphidini</taxon>
        <taxon>Aphis</taxon>
        <taxon>Aphis</taxon>
    </lineage>
</organism>